<evidence type="ECO:0000256" key="3">
    <source>
        <dbReference type="ARBA" id="ARBA00022833"/>
    </source>
</evidence>
<sequence length="671" mass="73331">MSEEDEGGGNDKDNAGIGRGGNNNTPLSTGSTLISTLSSTASSTSNSTAKSTLNPNASAFEIKGGKLSYTSLDRSAKATKTSADKVGVDKTSSEKKSVGRTSANKQSADEKPTDKKAGDKKAIDKKAVDKKAAGKVTDKKTVDKAADKKPNKETPTPPGAGADADADSITKVDPSEKCKTKKTQDTKQVRKPVERPNPLKGLSMDGQVKMEMEQLSRRYRSRGPFKCVQGSDKALQLEFTFPIEDPEFPFDVAAVLLAASLPTGYPESASATFLVRNSDIPEAVRRRIQNRMDDAALSLKGQPHMREVLRVLDRNLEKWMIPLPTIGSSSTIKFISADEIVVSAAPPQPAPSVVETVAKSLELASVGMPIKKSMATRSRFQPPEFIAIEPVSLKAMAGAIQMDLTITMEGIGVLMPVLLGVAFKCDRCRHITMIDNVRANVDRTIACGHCKQYMEVTYYPEVIYSRQARLGYLRTKRTTPTDLLPSTFQATCDNCDSVTLLNSVRVEGVKMGEHVEFGCRNCRIPQSILIESIVWTELPSLAATTTKPLKASPLPTKPGEPLPDQGTCAHYRKSCRWFRFPCCGMTYPCDECHDAANSHKAEWASRQICGFCSREFPISQKECVCGESPGAVKHTAHWEGGKGLRDQTQMSRKDRKKYRNQEKTIPNKIRK</sequence>
<feature type="compositionally biased region" description="Basic and acidic residues" evidence="5">
    <location>
        <begin position="107"/>
        <end position="152"/>
    </location>
</feature>
<feature type="compositionally biased region" description="Low complexity" evidence="5">
    <location>
        <begin position="25"/>
        <end position="53"/>
    </location>
</feature>
<keyword evidence="3" id="KW-0862">Zinc</keyword>
<evidence type="ECO:0000256" key="4">
    <source>
        <dbReference type="PROSITE-ProRule" id="PRU00601"/>
    </source>
</evidence>
<evidence type="ECO:0000256" key="2">
    <source>
        <dbReference type="ARBA" id="ARBA00022771"/>
    </source>
</evidence>
<dbReference type="OrthoDB" id="10253329at2759"/>
<feature type="domain" description="RWD" evidence="6">
    <location>
        <begin position="210"/>
        <end position="319"/>
    </location>
</feature>
<feature type="compositionally biased region" description="Polar residues" evidence="5">
    <location>
        <begin position="68"/>
        <end position="81"/>
    </location>
</feature>
<dbReference type="AlphaFoldDB" id="A0A2H9TNF6"/>
<dbReference type="InterPro" id="IPR037274">
    <property type="entry name" value="Znf_CHY_sf"/>
</dbReference>
<keyword evidence="9" id="KW-1185">Reference proteome</keyword>
<dbReference type="Proteomes" id="UP000240830">
    <property type="component" value="Unassembled WGS sequence"/>
</dbReference>
<accession>A0A2H9TNF6</accession>
<dbReference type="EMBL" id="MTSL01000071">
    <property type="protein sequence ID" value="PJF19285.1"/>
    <property type="molecule type" value="Genomic_DNA"/>
</dbReference>
<evidence type="ECO:0000313" key="9">
    <source>
        <dbReference type="Proteomes" id="UP000240830"/>
    </source>
</evidence>
<feature type="region of interest" description="Disordered" evidence="5">
    <location>
        <begin position="636"/>
        <end position="671"/>
    </location>
</feature>
<proteinExistence type="predicted"/>
<organism evidence="8 9">
    <name type="scientific">Paramicrosporidium saccamoebae</name>
    <dbReference type="NCBI Taxonomy" id="1246581"/>
    <lineage>
        <taxon>Eukaryota</taxon>
        <taxon>Fungi</taxon>
        <taxon>Fungi incertae sedis</taxon>
        <taxon>Cryptomycota</taxon>
        <taxon>Cryptomycota incertae sedis</taxon>
        <taxon>Paramicrosporidium</taxon>
    </lineage>
</organism>
<protein>
    <recommendedName>
        <fullName evidence="10">CHY-type domain-containing protein</fullName>
    </recommendedName>
</protein>
<dbReference type="SUPFAM" id="SSF161219">
    <property type="entry name" value="CHY zinc finger-like"/>
    <property type="match status" value="1"/>
</dbReference>
<feature type="compositionally biased region" description="Basic and acidic residues" evidence="5">
    <location>
        <begin position="82"/>
        <end position="97"/>
    </location>
</feature>
<gene>
    <name evidence="8" type="ORF">PSACC_00900</name>
</gene>
<feature type="compositionally biased region" description="Basic and acidic residues" evidence="5">
    <location>
        <begin position="168"/>
        <end position="194"/>
    </location>
</feature>
<dbReference type="PROSITE" id="PS50908">
    <property type="entry name" value="RWD"/>
    <property type="match status" value="1"/>
</dbReference>
<comment type="caution">
    <text evidence="8">The sequence shown here is derived from an EMBL/GenBank/DDBJ whole genome shotgun (WGS) entry which is preliminary data.</text>
</comment>
<evidence type="ECO:0008006" key="10">
    <source>
        <dbReference type="Google" id="ProtNLM"/>
    </source>
</evidence>
<keyword evidence="1" id="KW-0479">Metal-binding</keyword>
<dbReference type="GO" id="GO:0008270">
    <property type="term" value="F:zinc ion binding"/>
    <property type="evidence" value="ECO:0007669"/>
    <property type="project" value="UniProtKB-KW"/>
</dbReference>
<evidence type="ECO:0000259" key="7">
    <source>
        <dbReference type="PROSITE" id="PS51266"/>
    </source>
</evidence>
<feature type="region of interest" description="Disordered" evidence="5">
    <location>
        <begin position="1"/>
        <end position="204"/>
    </location>
</feature>
<dbReference type="InterPro" id="IPR006575">
    <property type="entry name" value="RWD_dom"/>
</dbReference>
<reference evidence="8 9" key="1">
    <citation type="submission" date="2016-10" db="EMBL/GenBank/DDBJ databases">
        <title>The genome of Paramicrosporidium saccamoebae is the missing link in understanding Cryptomycota and Microsporidia evolution.</title>
        <authorList>
            <person name="Quandt C.A."/>
            <person name="Beaudet D."/>
            <person name="Corsaro D."/>
            <person name="Michel R."/>
            <person name="Corradi N."/>
            <person name="James T."/>
        </authorList>
    </citation>
    <scope>NUCLEOTIDE SEQUENCE [LARGE SCALE GENOMIC DNA]</scope>
    <source>
        <strain evidence="8 9">KSL3</strain>
    </source>
</reference>
<dbReference type="STRING" id="1246581.A0A2H9TNF6"/>
<feature type="compositionally biased region" description="Basic and acidic residues" evidence="5">
    <location>
        <begin position="636"/>
        <end position="645"/>
    </location>
</feature>
<evidence type="ECO:0000313" key="8">
    <source>
        <dbReference type="EMBL" id="PJF19285.1"/>
    </source>
</evidence>
<feature type="domain" description="CHY-type" evidence="7">
    <location>
        <begin position="561"/>
        <end position="627"/>
    </location>
</feature>
<keyword evidence="2 4" id="KW-0863">Zinc-finger</keyword>
<evidence type="ECO:0000259" key="6">
    <source>
        <dbReference type="PROSITE" id="PS50908"/>
    </source>
</evidence>
<evidence type="ECO:0000256" key="5">
    <source>
        <dbReference type="SAM" id="MobiDB-lite"/>
    </source>
</evidence>
<dbReference type="InterPro" id="IPR008913">
    <property type="entry name" value="Znf_CHY"/>
</dbReference>
<dbReference type="PROSITE" id="PS51266">
    <property type="entry name" value="ZF_CHY"/>
    <property type="match status" value="1"/>
</dbReference>
<name>A0A2H9TNF6_9FUNG</name>
<evidence type="ECO:0000256" key="1">
    <source>
        <dbReference type="ARBA" id="ARBA00022723"/>
    </source>
</evidence>